<keyword evidence="4" id="KW-0808">Transferase</keyword>
<keyword evidence="5" id="KW-0548">Nucleotidyltransferase</keyword>
<dbReference type="InterPro" id="IPR043502">
    <property type="entry name" value="DNA/RNA_pol_sf"/>
</dbReference>
<dbReference type="PANTHER" id="PTHR10102:SF0">
    <property type="entry name" value="DNA-DIRECTED RNA POLYMERASE, MITOCHONDRIAL"/>
    <property type="match status" value="1"/>
</dbReference>
<comment type="catalytic activity">
    <reaction evidence="7">
        <text>RNA(n) + a ribonucleoside 5'-triphosphate = RNA(n+1) + diphosphate</text>
        <dbReference type="Rhea" id="RHEA:21248"/>
        <dbReference type="Rhea" id="RHEA-COMP:14527"/>
        <dbReference type="Rhea" id="RHEA-COMP:17342"/>
        <dbReference type="ChEBI" id="CHEBI:33019"/>
        <dbReference type="ChEBI" id="CHEBI:61557"/>
        <dbReference type="ChEBI" id="CHEBI:140395"/>
        <dbReference type="EC" id="2.7.7.6"/>
    </reaction>
</comment>
<proteinExistence type="inferred from homology"/>
<gene>
    <name evidence="9" type="ORF">EXIGLDRAFT_564554</name>
</gene>
<dbReference type="InterPro" id="IPR046950">
    <property type="entry name" value="DNA-dir_Rpol_C_phage-type"/>
</dbReference>
<dbReference type="GO" id="GO:0003899">
    <property type="term" value="F:DNA-directed RNA polymerase activity"/>
    <property type="evidence" value="ECO:0007669"/>
    <property type="project" value="UniProtKB-EC"/>
</dbReference>
<dbReference type="Proteomes" id="UP000077266">
    <property type="component" value="Unassembled WGS sequence"/>
</dbReference>
<dbReference type="PANTHER" id="PTHR10102">
    <property type="entry name" value="DNA-DIRECTED RNA POLYMERASE, MITOCHONDRIAL"/>
    <property type="match status" value="1"/>
</dbReference>
<dbReference type="AlphaFoldDB" id="A0A166MCS8"/>
<dbReference type="STRING" id="1314781.A0A166MCS8"/>
<reference evidence="9 10" key="1">
    <citation type="journal article" date="2016" name="Mol. Biol. Evol.">
        <title>Comparative Genomics of Early-Diverging Mushroom-Forming Fungi Provides Insights into the Origins of Lignocellulose Decay Capabilities.</title>
        <authorList>
            <person name="Nagy L.G."/>
            <person name="Riley R."/>
            <person name="Tritt A."/>
            <person name="Adam C."/>
            <person name="Daum C."/>
            <person name="Floudas D."/>
            <person name="Sun H."/>
            <person name="Yadav J.S."/>
            <person name="Pangilinan J."/>
            <person name="Larsson K.H."/>
            <person name="Matsuura K."/>
            <person name="Barry K."/>
            <person name="Labutti K."/>
            <person name="Kuo R."/>
            <person name="Ohm R.A."/>
            <person name="Bhattacharya S.S."/>
            <person name="Shirouzu T."/>
            <person name="Yoshinaga Y."/>
            <person name="Martin F.M."/>
            <person name="Grigoriev I.V."/>
            <person name="Hibbett D.S."/>
        </authorList>
    </citation>
    <scope>NUCLEOTIDE SEQUENCE [LARGE SCALE GENOMIC DNA]</scope>
    <source>
        <strain evidence="9 10">HHB12029</strain>
    </source>
</reference>
<dbReference type="EC" id="2.7.7.6" evidence="2"/>
<dbReference type="OrthoDB" id="276422at2759"/>
<dbReference type="GO" id="GO:0034245">
    <property type="term" value="C:mitochondrial DNA-directed RNA polymerase complex"/>
    <property type="evidence" value="ECO:0007669"/>
    <property type="project" value="TreeGrafter"/>
</dbReference>
<evidence type="ECO:0000256" key="6">
    <source>
        <dbReference type="ARBA" id="ARBA00023163"/>
    </source>
</evidence>
<feature type="non-terminal residue" evidence="9">
    <location>
        <position position="248"/>
    </location>
</feature>
<dbReference type="GO" id="GO:0006390">
    <property type="term" value="P:mitochondrial transcription"/>
    <property type="evidence" value="ECO:0007669"/>
    <property type="project" value="TreeGrafter"/>
</dbReference>
<evidence type="ECO:0000313" key="10">
    <source>
        <dbReference type="Proteomes" id="UP000077266"/>
    </source>
</evidence>
<evidence type="ECO:0000313" key="9">
    <source>
        <dbReference type="EMBL" id="KZV77888.1"/>
    </source>
</evidence>
<dbReference type="SUPFAM" id="SSF56672">
    <property type="entry name" value="DNA/RNA polymerases"/>
    <property type="match status" value="1"/>
</dbReference>
<dbReference type="GO" id="GO:0001018">
    <property type="term" value="F:mitochondrial promoter sequence-specific DNA binding"/>
    <property type="evidence" value="ECO:0007669"/>
    <property type="project" value="TreeGrafter"/>
</dbReference>
<keyword evidence="3" id="KW-0240">DNA-directed RNA polymerase</keyword>
<evidence type="ECO:0000256" key="5">
    <source>
        <dbReference type="ARBA" id="ARBA00022695"/>
    </source>
</evidence>
<keyword evidence="6" id="KW-0804">Transcription</keyword>
<protein>
    <recommendedName>
        <fullName evidence="2">DNA-directed RNA polymerase</fullName>
        <ecNumber evidence="2">2.7.7.6</ecNumber>
    </recommendedName>
</protein>
<dbReference type="InParanoid" id="A0A166MCS8"/>
<evidence type="ECO:0000256" key="1">
    <source>
        <dbReference type="ARBA" id="ARBA00009493"/>
    </source>
</evidence>
<dbReference type="InterPro" id="IPR002092">
    <property type="entry name" value="DNA-dir_Rpol_phage-type"/>
</dbReference>
<accession>A0A166MCS8</accession>
<dbReference type="PROSITE" id="PS00900">
    <property type="entry name" value="RNA_POL_PHAGE_1"/>
    <property type="match status" value="1"/>
</dbReference>
<dbReference type="EMBL" id="KV427410">
    <property type="protein sequence ID" value="KZV77888.1"/>
    <property type="molecule type" value="Genomic_DNA"/>
</dbReference>
<name>A0A166MCS8_EXIGL</name>
<evidence type="ECO:0000256" key="2">
    <source>
        <dbReference type="ARBA" id="ARBA00012418"/>
    </source>
</evidence>
<organism evidence="9 10">
    <name type="scientific">Exidia glandulosa HHB12029</name>
    <dbReference type="NCBI Taxonomy" id="1314781"/>
    <lineage>
        <taxon>Eukaryota</taxon>
        <taxon>Fungi</taxon>
        <taxon>Dikarya</taxon>
        <taxon>Basidiomycota</taxon>
        <taxon>Agaricomycotina</taxon>
        <taxon>Agaricomycetes</taxon>
        <taxon>Auriculariales</taxon>
        <taxon>Exidiaceae</taxon>
        <taxon>Exidia</taxon>
    </lineage>
</organism>
<sequence length="248" mass="28839">LGGFLLNDIEYSLPLIIKNSELKEQSIINDVNIIFDTVNNLSSVAYKINTDVLEFILEKGIEYDLIIDPDFKHPIEIKKNNHQKLTISENKSLDSFLSKKQLEMNILGLALIFKNVPEFYIPVRLDNRGRIYCMVDYLNYQGLVFSKGEKIYKYDKQSIDYLKIFGGNCFGNGIDKKSYNERVEWVNNNEEDILNFRNGNLIKKADSKLLFIAFCFEYINYHNSLFSNETSYISHFPIQLDATCNGYQ</sequence>
<evidence type="ECO:0000256" key="3">
    <source>
        <dbReference type="ARBA" id="ARBA00022478"/>
    </source>
</evidence>
<evidence type="ECO:0000256" key="4">
    <source>
        <dbReference type="ARBA" id="ARBA00022679"/>
    </source>
</evidence>
<dbReference type="Pfam" id="PF00940">
    <property type="entry name" value="RNA_pol"/>
    <property type="match status" value="1"/>
</dbReference>
<feature type="non-terminal residue" evidence="9">
    <location>
        <position position="1"/>
    </location>
</feature>
<comment type="similarity">
    <text evidence="1">Belongs to the phage and mitochondrial RNA polymerase family.</text>
</comment>
<evidence type="ECO:0000256" key="7">
    <source>
        <dbReference type="ARBA" id="ARBA00048552"/>
    </source>
</evidence>
<evidence type="ECO:0000259" key="8">
    <source>
        <dbReference type="Pfam" id="PF00940"/>
    </source>
</evidence>
<dbReference type="Gene3D" id="1.10.287.280">
    <property type="match status" value="1"/>
</dbReference>
<keyword evidence="10" id="KW-1185">Reference proteome</keyword>
<feature type="domain" description="DNA-directed RNA polymerase C-terminal" evidence="8">
    <location>
        <begin position="154"/>
        <end position="248"/>
    </location>
</feature>